<evidence type="ECO:0000313" key="1">
    <source>
        <dbReference type="EMBL" id="CCD53051.1"/>
    </source>
</evidence>
<dbReference type="EMBL" id="FQ790345">
    <property type="protein sequence ID" value="CCD53051.1"/>
    <property type="molecule type" value="Genomic_DNA"/>
</dbReference>
<sequence>MSIVRLLVPTALPKLENKRHPLSNCRLRASRCGIFLESTKAKITRP</sequence>
<dbReference type="HOGENOM" id="CLU_3191241_0_0_1"/>
<dbReference type="InParanoid" id="G2YN53"/>
<organism evidence="1 2">
    <name type="scientific">Botryotinia fuckeliana (strain T4)</name>
    <name type="common">Noble rot fungus</name>
    <name type="synonym">Botrytis cinerea</name>
    <dbReference type="NCBI Taxonomy" id="999810"/>
    <lineage>
        <taxon>Eukaryota</taxon>
        <taxon>Fungi</taxon>
        <taxon>Dikarya</taxon>
        <taxon>Ascomycota</taxon>
        <taxon>Pezizomycotina</taxon>
        <taxon>Leotiomycetes</taxon>
        <taxon>Helotiales</taxon>
        <taxon>Sclerotiniaceae</taxon>
        <taxon>Botrytis</taxon>
    </lineage>
</organism>
<dbReference type="Proteomes" id="UP000008177">
    <property type="component" value="Unplaced contigs"/>
</dbReference>
<gene>
    <name evidence="1" type="ORF">BofuT4_uP139750.1</name>
</gene>
<name>G2YN53_BOTF4</name>
<proteinExistence type="predicted"/>
<accession>G2YN53</accession>
<dbReference type="AlphaFoldDB" id="G2YN53"/>
<evidence type="ECO:0000313" key="2">
    <source>
        <dbReference type="Proteomes" id="UP000008177"/>
    </source>
</evidence>
<reference evidence="2" key="1">
    <citation type="journal article" date="2011" name="PLoS Genet.">
        <title>Genomic analysis of the necrotrophic fungal pathogens Sclerotinia sclerotiorum and Botrytis cinerea.</title>
        <authorList>
            <person name="Amselem J."/>
            <person name="Cuomo C.A."/>
            <person name="van Kan J.A."/>
            <person name="Viaud M."/>
            <person name="Benito E.P."/>
            <person name="Couloux A."/>
            <person name="Coutinho P.M."/>
            <person name="de Vries R.P."/>
            <person name="Dyer P.S."/>
            <person name="Fillinger S."/>
            <person name="Fournier E."/>
            <person name="Gout L."/>
            <person name="Hahn M."/>
            <person name="Kohn L."/>
            <person name="Lapalu N."/>
            <person name="Plummer K.M."/>
            <person name="Pradier J.M."/>
            <person name="Quevillon E."/>
            <person name="Sharon A."/>
            <person name="Simon A."/>
            <person name="ten Have A."/>
            <person name="Tudzynski B."/>
            <person name="Tudzynski P."/>
            <person name="Wincker P."/>
            <person name="Andrew M."/>
            <person name="Anthouard V."/>
            <person name="Beever R.E."/>
            <person name="Beffa R."/>
            <person name="Benoit I."/>
            <person name="Bouzid O."/>
            <person name="Brault B."/>
            <person name="Chen Z."/>
            <person name="Choquer M."/>
            <person name="Collemare J."/>
            <person name="Cotton P."/>
            <person name="Danchin E.G."/>
            <person name="Da Silva C."/>
            <person name="Gautier A."/>
            <person name="Giraud C."/>
            <person name="Giraud T."/>
            <person name="Gonzalez C."/>
            <person name="Grossetete S."/>
            <person name="Guldener U."/>
            <person name="Henrissat B."/>
            <person name="Howlett B.J."/>
            <person name="Kodira C."/>
            <person name="Kretschmer M."/>
            <person name="Lappartient A."/>
            <person name="Leroch M."/>
            <person name="Levis C."/>
            <person name="Mauceli E."/>
            <person name="Neuveglise C."/>
            <person name="Oeser B."/>
            <person name="Pearson M."/>
            <person name="Poulain J."/>
            <person name="Poussereau N."/>
            <person name="Quesneville H."/>
            <person name="Rascle C."/>
            <person name="Schumacher J."/>
            <person name="Segurens B."/>
            <person name="Sexton A."/>
            <person name="Silva E."/>
            <person name="Sirven C."/>
            <person name="Soanes D.M."/>
            <person name="Talbot N.J."/>
            <person name="Templeton M."/>
            <person name="Yandava C."/>
            <person name="Yarden O."/>
            <person name="Zeng Q."/>
            <person name="Rollins J.A."/>
            <person name="Lebrun M.H."/>
            <person name="Dickman M."/>
        </authorList>
    </citation>
    <scope>NUCLEOTIDE SEQUENCE [LARGE SCALE GENOMIC DNA]</scope>
    <source>
        <strain evidence="2">T4</strain>
    </source>
</reference>
<protein>
    <submittedName>
        <fullName evidence="1">Uncharacterized protein</fullName>
    </submittedName>
</protein>